<dbReference type="InterPro" id="IPR050652">
    <property type="entry name" value="AN1_A20_ZnFinger"/>
</dbReference>
<evidence type="ECO:0000313" key="6">
    <source>
        <dbReference type="EMBL" id="CAG9321530.1"/>
    </source>
</evidence>
<dbReference type="InterPro" id="IPR035896">
    <property type="entry name" value="AN1-like_Znf"/>
</dbReference>
<keyword evidence="7" id="KW-1185">Reference proteome</keyword>
<evidence type="ECO:0000256" key="3">
    <source>
        <dbReference type="ARBA" id="ARBA00022833"/>
    </source>
</evidence>
<dbReference type="SMART" id="SM00154">
    <property type="entry name" value="ZnF_AN1"/>
    <property type="match status" value="1"/>
</dbReference>
<dbReference type="InterPro" id="IPR000058">
    <property type="entry name" value="Znf_AN1"/>
</dbReference>
<evidence type="ECO:0000256" key="1">
    <source>
        <dbReference type="ARBA" id="ARBA00022723"/>
    </source>
</evidence>
<dbReference type="AlphaFoldDB" id="A0AAU9J3Q5"/>
<dbReference type="GO" id="GO:0008270">
    <property type="term" value="F:zinc ion binding"/>
    <property type="evidence" value="ECO:0007669"/>
    <property type="project" value="UniProtKB-KW"/>
</dbReference>
<reference evidence="6" key="1">
    <citation type="submission" date="2021-09" db="EMBL/GenBank/DDBJ databases">
        <authorList>
            <consortium name="AG Swart"/>
            <person name="Singh M."/>
            <person name="Singh A."/>
            <person name="Seah K."/>
            <person name="Emmerich C."/>
        </authorList>
    </citation>
    <scope>NUCLEOTIDE SEQUENCE</scope>
    <source>
        <strain evidence="6">ATCC30299</strain>
    </source>
</reference>
<dbReference type="Pfam" id="PF01428">
    <property type="entry name" value="zf-AN1"/>
    <property type="match status" value="1"/>
</dbReference>
<feature type="domain" description="AN1-type" evidence="5">
    <location>
        <begin position="53"/>
        <end position="104"/>
    </location>
</feature>
<evidence type="ECO:0000259" key="5">
    <source>
        <dbReference type="PROSITE" id="PS51039"/>
    </source>
</evidence>
<name>A0AAU9J3Q5_9CILI</name>
<comment type="caution">
    <text evidence="6">The sequence shown here is derived from an EMBL/GenBank/DDBJ whole genome shotgun (WGS) entry which is preliminary data.</text>
</comment>
<gene>
    <name evidence="6" type="ORF">BSTOLATCC_MIC28809</name>
</gene>
<dbReference type="Proteomes" id="UP001162131">
    <property type="component" value="Unassembled WGS sequence"/>
</dbReference>
<keyword evidence="3" id="KW-0862">Zinc</keyword>
<dbReference type="SUPFAM" id="SSF118310">
    <property type="entry name" value="AN1-like Zinc finger"/>
    <property type="match status" value="1"/>
</dbReference>
<dbReference type="Gene3D" id="4.10.1110.10">
    <property type="entry name" value="AN1-like Zinc finger"/>
    <property type="match status" value="1"/>
</dbReference>
<organism evidence="6 7">
    <name type="scientific">Blepharisma stoltei</name>
    <dbReference type="NCBI Taxonomy" id="1481888"/>
    <lineage>
        <taxon>Eukaryota</taxon>
        <taxon>Sar</taxon>
        <taxon>Alveolata</taxon>
        <taxon>Ciliophora</taxon>
        <taxon>Postciliodesmatophora</taxon>
        <taxon>Heterotrichea</taxon>
        <taxon>Heterotrichida</taxon>
        <taxon>Blepharismidae</taxon>
        <taxon>Blepharisma</taxon>
    </lineage>
</organism>
<evidence type="ECO:0000256" key="4">
    <source>
        <dbReference type="PROSITE-ProRule" id="PRU00449"/>
    </source>
</evidence>
<evidence type="ECO:0000313" key="7">
    <source>
        <dbReference type="Proteomes" id="UP001162131"/>
    </source>
</evidence>
<accession>A0AAU9J3Q5</accession>
<dbReference type="PROSITE" id="PS51039">
    <property type="entry name" value="ZF_AN1"/>
    <property type="match status" value="1"/>
</dbReference>
<dbReference type="EMBL" id="CAJZBQ010000028">
    <property type="protein sequence ID" value="CAG9321530.1"/>
    <property type="molecule type" value="Genomic_DNA"/>
</dbReference>
<keyword evidence="2 4" id="KW-0863">Zinc-finger</keyword>
<sequence>MESDLCNTCNNFFINLDGLCSACYNIKIERLKILKSLSDFANYFKQAKTSVVKKISPQCDLSKCWLCQKRIKSLNFICQCGYSFCLQHRIPEVHNCTFDYRNHGKSRLSKENPRVVAEKFTRI</sequence>
<proteinExistence type="predicted"/>
<evidence type="ECO:0000256" key="2">
    <source>
        <dbReference type="ARBA" id="ARBA00022771"/>
    </source>
</evidence>
<keyword evidence="1" id="KW-0479">Metal-binding</keyword>
<protein>
    <recommendedName>
        <fullName evidence="5">AN1-type domain-containing protein</fullName>
    </recommendedName>
</protein>
<dbReference type="PANTHER" id="PTHR10634">
    <property type="entry name" value="AN1-TYPE ZINC FINGER PROTEIN"/>
    <property type="match status" value="1"/>
</dbReference>